<gene>
    <name evidence="2" type="ORF">METZ01_LOCUS317868</name>
</gene>
<name>A0A382NV06_9ZZZZ</name>
<keyword evidence="1" id="KW-0175">Coiled coil</keyword>
<evidence type="ECO:0000313" key="2">
    <source>
        <dbReference type="EMBL" id="SVC65014.1"/>
    </source>
</evidence>
<feature type="coiled-coil region" evidence="1">
    <location>
        <begin position="9"/>
        <end position="43"/>
    </location>
</feature>
<protein>
    <submittedName>
        <fullName evidence="2">Uncharacterized protein</fullName>
    </submittedName>
</protein>
<proteinExistence type="predicted"/>
<accession>A0A382NV06</accession>
<reference evidence="2" key="1">
    <citation type="submission" date="2018-05" db="EMBL/GenBank/DDBJ databases">
        <authorList>
            <person name="Lanie J.A."/>
            <person name="Ng W.-L."/>
            <person name="Kazmierczak K.M."/>
            <person name="Andrzejewski T.M."/>
            <person name="Davidsen T.M."/>
            <person name="Wayne K.J."/>
            <person name="Tettelin H."/>
            <person name="Glass J.I."/>
            <person name="Rusch D."/>
            <person name="Podicherti R."/>
            <person name="Tsui H.-C.T."/>
            <person name="Winkler M.E."/>
        </authorList>
    </citation>
    <scope>NUCLEOTIDE SEQUENCE</scope>
</reference>
<feature type="non-terminal residue" evidence="2">
    <location>
        <position position="1"/>
    </location>
</feature>
<organism evidence="2">
    <name type="scientific">marine metagenome</name>
    <dbReference type="NCBI Taxonomy" id="408172"/>
    <lineage>
        <taxon>unclassified sequences</taxon>
        <taxon>metagenomes</taxon>
        <taxon>ecological metagenomes</taxon>
    </lineage>
</organism>
<evidence type="ECO:0000256" key="1">
    <source>
        <dbReference type="SAM" id="Coils"/>
    </source>
</evidence>
<dbReference type="EMBL" id="UINC01102980">
    <property type="protein sequence ID" value="SVC65014.1"/>
    <property type="molecule type" value="Genomic_DNA"/>
</dbReference>
<dbReference type="AlphaFoldDB" id="A0A382NV06"/>
<sequence>VATPQDKIIEAQEAEILKLKTELSDTEEKYQKVRKKFDDLMIKIHGGGN</sequence>